<accession>A0AAU9MCL0</accession>
<keyword evidence="3" id="KW-1185">Reference proteome</keyword>
<comment type="caution">
    <text evidence="2">The sequence shown here is derived from an EMBL/GenBank/DDBJ whole genome shotgun (WGS) entry which is preliminary data.</text>
</comment>
<dbReference type="EMBL" id="CAKMRJ010001600">
    <property type="protein sequence ID" value="CAH1424422.1"/>
    <property type="molecule type" value="Genomic_DNA"/>
</dbReference>
<evidence type="ECO:0000313" key="3">
    <source>
        <dbReference type="Proteomes" id="UP001157418"/>
    </source>
</evidence>
<proteinExistence type="predicted"/>
<evidence type="ECO:0000313" key="2">
    <source>
        <dbReference type="EMBL" id="CAH1424422.1"/>
    </source>
</evidence>
<dbReference type="Proteomes" id="UP001157418">
    <property type="component" value="Unassembled WGS sequence"/>
</dbReference>
<sequence>MYVDLTSLTFKPTFLSAFIKPISIYLYLETLQPPLMGRRYTKPSREFTTTSSTEFNVPARRYPNSP</sequence>
<organism evidence="2 3">
    <name type="scientific">Lactuca virosa</name>
    <dbReference type="NCBI Taxonomy" id="75947"/>
    <lineage>
        <taxon>Eukaryota</taxon>
        <taxon>Viridiplantae</taxon>
        <taxon>Streptophyta</taxon>
        <taxon>Embryophyta</taxon>
        <taxon>Tracheophyta</taxon>
        <taxon>Spermatophyta</taxon>
        <taxon>Magnoliopsida</taxon>
        <taxon>eudicotyledons</taxon>
        <taxon>Gunneridae</taxon>
        <taxon>Pentapetalae</taxon>
        <taxon>asterids</taxon>
        <taxon>campanulids</taxon>
        <taxon>Asterales</taxon>
        <taxon>Asteraceae</taxon>
        <taxon>Cichorioideae</taxon>
        <taxon>Cichorieae</taxon>
        <taxon>Lactucinae</taxon>
        <taxon>Lactuca</taxon>
    </lineage>
</organism>
<feature type="compositionally biased region" description="Low complexity" evidence="1">
    <location>
        <begin position="46"/>
        <end position="55"/>
    </location>
</feature>
<dbReference type="AlphaFoldDB" id="A0AAU9MCL0"/>
<protein>
    <submittedName>
        <fullName evidence="2">Uncharacterized protein</fullName>
    </submittedName>
</protein>
<evidence type="ECO:0000256" key="1">
    <source>
        <dbReference type="SAM" id="MobiDB-lite"/>
    </source>
</evidence>
<feature type="region of interest" description="Disordered" evidence="1">
    <location>
        <begin position="46"/>
        <end position="66"/>
    </location>
</feature>
<reference evidence="2 3" key="1">
    <citation type="submission" date="2022-01" db="EMBL/GenBank/DDBJ databases">
        <authorList>
            <person name="Xiong W."/>
            <person name="Schranz E."/>
        </authorList>
    </citation>
    <scope>NUCLEOTIDE SEQUENCE [LARGE SCALE GENOMIC DNA]</scope>
</reference>
<gene>
    <name evidence="2" type="ORF">LVIROSA_LOCUS11628</name>
</gene>
<name>A0AAU9MCL0_9ASTR</name>